<accession>A0ABW0F019</accession>
<comment type="caution">
    <text evidence="2">The sequence shown here is derived from an EMBL/GenBank/DDBJ whole genome shotgun (WGS) entry which is preliminary data.</text>
</comment>
<dbReference type="InterPro" id="IPR036388">
    <property type="entry name" value="WH-like_DNA-bd_sf"/>
</dbReference>
<dbReference type="SUPFAM" id="SSF46894">
    <property type="entry name" value="C-terminal effector domain of the bipartite response regulators"/>
    <property type="match status" value="1"/>
</dbReference>
<feature type="compositionally biased region" description="Basic and acidic residues" evidence="1">
    <location>
        <begin position="19"/>
        <end position="29"/>
    </location>
</feature>
<organism evidence="2 3">
    <name type="scientific">Actinokineospora guangxiensis</name>
    <dbReference type="NCBI Taxonomy" id="1490288"/>
    <lineage>
        <taxon>Bacteria</taxon>
        <taxon>Bacillati</taxon>
        <taxon>Actinomycetota</taxon>
        <taxon>Actinomycetes</taxon>
        <taxon>Pseudonocardiales</taxon>
        <taxon>Pseudonocardiaceae</taxon>
        <taxon>Actinokineospora</taxon>
    </lineage>
</organism>
<feature type="compositionally biased region" description="Polar residues" evidence="1">
    <location>
        <begin position="1"/>
        <end position="13"/>
    </location>
</feature>
<reference evidence="3" key="1">
    <citation type="journal article" date="2019" name="Int. J. Syst. Evol. Microbiol.">
        <title>The Global Catalogue of Microorganisms (GCM) 10K type strain sequencing project: providing services to taxonomists for standard genome sequencing and annotation.</title>
        <authorList>
            <consortium name="The Broad Institute Genomics Platform"/>
            <consortium name="The Broad Institute Genome Sequencing Center for Infectious Disease"/>
            <person name="Wu L."/>
            <person name="Ma J."/>
        </authorList>
    </citation>
    <scope>NUCLEOTIDE SEQUENCE [LARGE SCALE GENOMIC DNA]</scope>
    <source>
        <strain evidence="3">CCUG 59778</strain>
    </source>
</reference>
<evidence type="ECO:0000313" key="3">
    <source>
        <dbReference type="Proteomes" id="UP001596157"/>
    </source>
</evidence>
<sequence length="280" mass="31379">MNTLSSRRTTTAQRGLGRVAREEGSSMEDRLATAVGRRDDTGDLFEVLAQARQLIDHAISSRGNQAVSSVSSKSVRREVIRDLVANAQQDIRCVVSSEQFLDELVETFADLDFASIGKHVHVAAVCDVSTADSPVIANLVRSYDLSVRVGHRDLPDMLLIDRGQAFTRLSPADADSLFIWNSEMVKLLHAFFGEAWRSAFDHRTYQRMSRIHRCAQTRQIIDLLASGNKDEVAARSMGMSVRTYRRYIAELMRDLDAQSRFQVGAWVAQMGLINSLKDRM</sequence>
<protein>
    <recommendedName>
        <fullName evidence="4">HTH luxR-type domain-containing protein</fullName>
    </recommendedName>
</protein>
<dbReference type="Proteomes" id="UP001596157">
    <property type="component" value="Unassembled WGS sequence"/>
</dbReference>
<evidence type="ECO:0000313" key="2">
    <source>
        <dbReference type="EMBL" id="MFC5291170.1"/>
    </source>
</evidence>
<dbReference type="RefSeq" id="WP_378251082.1">
    <property type="nucleotide sequence ID" value="NZ_JBHSKF010000022.1"/>
</dbReference>
<gene>
    <name evidence="2" type="ORF">ACFPM7_29320</name>
</gene>
<evidence type="ECO:0000256" key="1">
    <source>
        <dbReference type="SAM" id="MobiDB-lite"/>
    </source>
</evidence>
<keyword evidence="3" id="KW-1185">Reference proteome</keyword>
<feature type="region of interest" description="Disordered" evidence="1">
    <location>
        <begin position="1"/>
        <end position="29"/>
    </location>
</feature>
<dbReference type="Gene3D" id="1.10.10.10">
    <property type="entry name" value="Winged helix-like DNA-binding domain superfamily/Winged helix DNA-binding domain"/>
    <property type="match status" value="1"/>
</dbReference>
<dbReference type="InterPro" id="IPR016032">
    <property type="entry name" value="Sig_transdc_resp-reg_C-effctor"/>
</dbReference>
<dbReference type="EMBL" id="JBHSKF010000022">
    <property type="protein sequence ID" value="MFC5291170.1"/>
    <property type="molecule type" value="Genomic_DNA"/>
</dbReference>
<evidence type="ECO:0008006" key="4">
    <source>
        <dbReference type="Google" id="ProtNLM"/>
    </source>
</evidence>
<name>A0ABW0F019_9PSEU</name>
<proteinExistence type="predicted"/>